<evidence type="ECO:0000256" key="2">
    <source>
        <dbReference type="ARBA" id="ARBA00022525"/>
    </source>
</evidence>
<dbReference type="InterPro" id="IPR036465">
    <property type="entry name" value="vWFA_dom_sf"/>
</dbReference>
<keyword evidence="2" id="KW-0964">Secreted</keyword>
<gene>
    <name evidence="7" type="ORF">FSP39_004752</name>
</gene>
<dbReference type="InterPro" id="IPR002035">
    <property type="entry name" value="VWF_A"/>
</dbReference>
<feature type="domain" description="VWFA" evidence="6">
    <location>
        <begin position="60"/>
        <end position="237"/>
    </location>
</feature>
<accession>A0AA88YC00</accession>
<dbReference type="PROSITE" id="PS50234">
    <property type="entry name" value="VWFA"/>
    <property type="match status" value="2"/>
</dbReference>
<dbReference type="FunFam" id="3.40.50.410:FF:000004">
    <property type="entry name" value="collagen alpha-6(VI) chain"/>
    <property type="match status" value="1"/>
</dbReference>
<dbReference type="Gene3D" id="3.40.50.410">
    <property type="entry name" value="von Willebrand factor, type A domain"/>
    <property type="match status" value="3"/>
</dbReference>
<dbReference type="PRINTS" id="PR00453">
    <property type="entry name" value="VWFADOMAIN"/>
</dbReference>
<comment type="caution">
    <text evidence="7">The sequence shown here is derived from an EMBL/GenBank/DDBJ whole genome shotgun (WGS) entry which is preliminary data.</text>
</comment>
<dbReference type="Pfam" id="PF00092">
    <property type="entry name" value="VWA"/>
    <property type="match status" value="3"/>
</dbReference>
<organism evidence="7 8">
    <name type="scientific">Pinctada imbricata</name>
    <name type="common">Atlantic pearl-oyster</name>
    <name type="synonym">Pinctada martensii</name>
    <dbReference type="NCBI Taxonomy" id="66713"/>
    <lineage>
        <taxon>Eukaryota</taxon>
        <taxon>Metazoa</taxon>
        <taxon>Spiralia</taxon>
        <taxon>Lophotrochozoa</taxon>
        <taxon>Mollusca</taxon>
        <taxon>Bivalvia</taxon>
        <taxon>Autobranchia</taxon>
        <taxon>Pteriomorphia</taxon>
        <taxon>Pterioida</taxon>
        <taxon>Pterioidea</taxon>
        <taxon>Pteriidae</taxon>
        <taxon>Pinctada</taxon>
    </lineage>
</organism>
<keyword evidence="8" id="KW-1185">Reference proteome</keyword>
<dbReference type="GO" id="GO:0005576">
    <property type="term" value="C:extracellular region"/>
    <property type="evidence" value="ECO:0007669"/>
    <property type="project" value="UniProtKB-SubCell"/>
</dbReference>
<proteinExistence type="predicted"/>
<sequence>MVDMGNSSYTMMSHSPEWWMIFCHRPFEPSNQRLYSMSSEMEVTGCDMTDSLRCNSRKADIVFLLDSSSSVWHDDFVKQTAFIQSVIETFEIGDNHIQVGVLTFTHDLHLNFHLNQYNGKDEMTKAVLAIQQIGPPAGTDTGKAIQFARSEMFKPENGGRLGVTKIIIVITDGYSLDANMTIRESHFAKEAGIKMFAIGVGFNMESSELVAIASQPEQEYVIKVDNYGGLKTIKDSLAAKTCQVETNDSPDPVVNDEPAPGKILKYCGGKPADIYFVIDESNSIWPPNFTKQLGFVSNVIDAFDVNQNHTRVGIVLFSDSEHVEIPLNNNLTKAELKTRVRQLKQRYGETNTGKAIAFLRNTGFSSVNSRPGVAHIAIVITDGQSMRPNVTKHEARLAHKEGIYIFAVGVGDISRDHDQELRSLASDPDDNFKFAVDDYDVLNQIRNILAIKTCQIKAPYVPILNDAQGKIRCPSKLTDIVFAYDSPGIGVRKSKMVRKSIARIVKHIKMTSTNTRIGVLSQYHLTDKDIKLNTTRSLLKTLRAPVQSGFSTLLQRIRLHSFSTSHGGRKNANKVAVVFLDKYIHNSKDISDNIRRVSLKYNTIVINVGRKTLSNSKELCKFTDKCINVKGYHAAVKMLPNVMEFVC</sequence>
<dbReference type="EMBL" id="VSWD01000007">
    <property type="protein sequence ID" value="KAK3096918.1"/>
    <property type="molecule type" value="Genomic_DNA"/>
</dbReference>
<dbReference type="SMART" id="SM00327">
    <property type="entry name" value="VWA"/>
    <property type="match status" value="3"/>
</dbReference>
<protein>
    <recommendedName>
        <fullName evidence="6">VWFA domain-containing protein</fullName>
    </recommendedName>
</protein>
<dbReference type="CDD" id="cd01472">
    <property type="entry name" value="vWA_collagen"/>
    <property type="match status" value="1"/>
</dbReference>
<evidence type="ECO:0000313" key="8">
    <source>
        <dbReference type="Proteomes" id="UP001186944"/>
    </source>
</evidence>
<keyword evidence="5" id="KW-0325">Glycoprotein</keyword>
<dbReference type="Proteomes" id="UP001186944">
    <property type="component" value="Unassembled WGS sequence"/>
</dbReference>
<feature type="domain" description="VWFA" evidence="6">
    <location>
        <begin position="273"/>
        <end position="449"/>
    </location>
</feature>
<dbReference type="AlphaFoldDB" id="A0AA88YC00"/>
<evidence type="ECO:0000259" key="6">
    <source>
        <dbReference type="PROSITE" id="PS50234"/>
    </source>
</evidence>
<dbReference type="SUPFAM" id="SSF53300">
    <property type="entry name" value="vWA-like"/>
    <property type="match status" value="3"/>
</dbReference>
<comment type="subcellular location">
    <subcellularLocation>
        <location evidence="1">Secreted</location>
    </subcellularLocation>
</comment>
<dbReference type="CDD" id="cd01450">
    <property type="entry name" value="vWFA_subfamily_ECM"/>
    <property type="match status" value="1"/>
</dbReference>
<keyword evidence="3" id="KW-0732">Signal</keyword>
<evidence type="ECO:0000256" key="3">
    <source>
        <dbReference type="ARBA" id="ARBA00022729"/>
    </source>
</evidence>
<evidence type="ECO:0000256" key="1">
    <source>
        <dbReference type="ARBA" id="ARBA00004613"/>
    </source>
</evidence>
<keyword evidence="4" id="KW-0677">Repeat</keyword>
<evidence type="ECO:0000256" key="4">
    <source>
        <dbReference type="ARBA" id="ARBA00022737"/>
    </source>
</evidence>
<dbReference type="InterPro" id="IPR050525">
    <property type="entry name" value="ECM_Assembly_Org"/>
</dbReference>
<dbReference type="PANTHER" id="PTHR24020">
    <property type="entry name" value="COLLAGEN ALPHA"/>
    <property type="match status" value="1"/>
</dbReference>
<evidence type="ECO:0000313" key="7">
    <source>
        <dbReference type="EMBL" id="KAK3096918.1"/>
    </source>
</evidence>
<dbReference type="PANTHER" id="PTHR24020:SF20">
    <property type="entry name" value="PH DOMAIN-CONTAINING PROTEIN"/>
    <property type="match status" value="1"/>
</dbReference>
<evidence type="ECO:0000256" key="5">
    <source>
        <dbReference type="ARBA" id="ARBA00023180"/>
    </source>
</evidence>
<name>A0AA88YC00_PINIB</name>
<reference evidence="7" key="1">
    <citation type="submission" date="2019-08" db="EMBL/GenBank/DDBJ databases">
        <title>The improved chromosome-level genome for the pearl oyster Pinctada fucata martensii using PacBio sequencing and Hi-C.</title>
        <authorList>
            <person name="Zheng Z."/>
        </authorList>
    </citation>
    <scope>NUCLEOTIDE SEQUENCE</scope>
    <source>
        <strain evidence="7">ZZ-2019</strain>
        <tissue evidence="7">Adductor muscle</tissue>
    </source>
</reference>